<accession>A0A6S6TK05</accession>
<sequence>MKRFLIYISQPYSIPIGKPLEMEIEKRGYICKWFCDEKLTQDNFSDTSRLLQNVEDVMHYHPDIVLVATNVVPDFFPGIKVQVFHGFSVGKRSASKGHFNIRGFFDLYCTQGPSTTEPFMILQDKYQYFEVIETGWSKVDPLFPLLMTKKEEDRLPTVMISSTFTTRLSLAKNEEMINEIKRLSYLGKWHFIAVLHPKMEKEVVEQFKAMEHEYFTFYDTTELIPLFQQADVMLSDTTSAIAEFVLQKKPVVTIRNNQPESYMVNIEVHGEMEDALEVALSKPNALMQEIDFFIARTHPSNDGKSSARVIDASLKVLDRGSKRKPLNLIRRFKIRKKLNYWKVW</sequence>
<dbReference type="Gene3D" id="3.40.50.12580">
    <property type="match status" value="1"/>
</dbReference>
<protein>
    <submittedName>
        <fullName evidence="1">CDP-glycerol: N-acetyl-beta-D-mannosaminyl-1,4-N-acetyl-D-glucosaminyldip hosphoundecaprenyl glycerophosphotransferase</fullName>
    </submittedName>
</protein>
<organism evidence="1">
    <name type="scientific">uncultured Sulfurovum sp</name>
    <dbReference type="NCBI Taxonomy" id="269237"/>
    <lineage>
        <taxon>Bacteria</taxon>
        <taxon>Pseudomonadati</taxon>
        <taxon>Campylobacterota</taxon>
        <taxon>Epsilonproteobacteria</taxon>
        <taxon>Campylobacterales</taxon>
        <taxon>Sulfurovaceae</taxon>
        <taxon>Sulfurovum</taxon>
        <taxon>environmental samples</taxon>
    </lineage>
</organism>
<dbReference type="PIRSF" id="PIRSF028458">
    <property type="entry name" value="UCP028458_glyceroPtfrase"/>
    <property type="match status" value="1"/>
</dbReference>
<dbReference type="SUPFAM" id="SSF53756">
    <property type="entry name" value="UDP-Glycosyltransferase/glycogen phosphorylase"/>
    <property type="match status" value="1"/>
</dbReference>
<dbReference type="AlphaFoldDB" id="A0A6S6TK05"/>
<proteinExistence type="predicted"/>
<reference evidence="1" key="1">
    <citation type="submission" date="2020-01" db="EMBL/GenBank/DDBJ databases">
        <authorList>
            <person name="Meier V. D."/>
            <person name="Meier V D."/>
        </authorList>
    </citation>
    <scope>NUCLEOTIDE SEQUENCE</scope>
    <source>
        <strain evidence="1">HLG_WM_MAG_01</strain>
    </source>
</reference>
<dbReference type="GO" id="GO:0016740">
    <property type="term" value="F:transferase activity"/>
    <property type="evidence" value="ECO:0007669"/>
    <property type="project" value="UniProtKB-KW"/>
</dbReference>
<evidence type="ECO:0000313" key="1">
    <source>
        <dbReference type="EMBL" id="CAA6819615.1"/>
    </source>
</evidence>
<gene>
    <name evidence="1" type="ORF">HELGO_WM557</name>
</gene>
<dbReference type="EMBL" id="CACVAS010000107">
    <property type="protein sequence ID" value="CAA6819615.1"/>
    <property type="molecule type" value="Genomic_DNA"/>
</dbReference>
<keyword evidence="1" id="KW-0808">Transferase</keyword>
<dbReference type="InterPro" id="IPR043148">
    <property type="entry name" value="TagF_C"/>
</dbReference>
<dbReference type="InterPro" id="IPR016886">
    <property type="entry name" value="UCP028458_glyceroPtfrase"/>
</dbReference>
<name>A0A6S6TK05_9BACT</name>